<evidence type="ECO:0000256" key="7">
    <source>
        <dbReference type="RuleBase" id="RU003435"/>
    </source>
</evidence>
<dbReference type="InterPro" id="IPR024079">
    <property type="entry name" value="MetalloPept_cat_dom_sf"/>
</dbReference>
<evidence type="ECO:0000313" key="10">
    <source>
        <dbReference type="Proteomes" id="UP000030130"/>
    </source>
</evidence>
<dbReference type="Gene3D" id="1.10.1370.40">
    <property type="match status" value="1"/>
</dbReference>
<dbReference type="GeneID" id="57239671"/>
<accession>A0A099WRX9</accession>
<dbReference type="OrthoDB" id="9773538at2"/>
<dbReference type="GO" id="GO:0004222">
    <property type="term" value="F:metalloendopeptidase activity"/>
    <property type="evidence" value="ECO:0007669"/>
    <property type="project" value="InterPro"/>
</dbReference>
<dbReference type="Gene3D" id="1.10.1370.10">
    <property type="entry name" value="Neurolysin, domain 3"/>
    <property type="match status" value="1"/>
</dbReference>
<proteinExistence type="inferred from homology"/>
<organism evidence="9 10">
    <name type="scientific">Porphyromonas gulae</name>
    <dbReference type="NCBI Taxonomy" id="111105"/>
    <lineage>
        <taxon>Bacteria</taxon>
        <taxon>Pseudomonadati</taxon>
        <taxon>Bacteroidota</taxon>
        <taxon>Bacteroidia</taxon>
        <taxon>Bacteroidales</taxon>
        <taxon>Porphyromonadaceae</taxon>
        <taxon>Porphyromonas</taxon>
    </lineage>
</organism>
<keyword evidence="4 7" id="KW-0378">Hydrolase</keyword>
<evidence type="ECO:0000256" key="3">
    <source>
        <dbReference type="ARBA" id="ARBA00022723"/>
    </source>
</evidence>
<gene>
    <name evidence="9" type="ORF">HR08_05170</name>
</gene>
<dbReference type="GO" id="GO:0005829">
    <property type="term" value="C:cytosol"/>
    <property type="evidence" value="ECO:0007669"/>
    <property type="project" value="UniProtKB-ARBA"/>
</dbReference>
<dbReference type="eggNOG" id="COG0339">
    <property type="taxonomic scope" value="Bacteria"/>
</dbReference>
<dbReference type="InterPro" id="IPR045090">
    <property type="entry name" value="Pept_M3A_M3B"/>
</dbReference>
<dbReference type="SUPFAM" id="SSF55486">
    <property type="entry name" value="Metalloproteases ('zincins'), catalytic domain"/>
    <property type="match status" value="1"/>
</dbReference>
<dbReference type="AlphaFoldDB" id="A0A099WRX9"/>
<dbReference type="CDD" id="cd06456">
    <property type="entry name" value="M3A_DCP"/>
    <property type="match status" value="1"/>
</dbReference>
<dbReference type="InterPro" id="IPR034005">
    <property type="entry name" value="M3A_DCP"/>
</dbReference>
<keyword evidence="5 7" id="KW-0862">Zinc</keyword>
<evidence type="ECO:0000256" key="4">
    <source>
        <dbReference type="ARBA" id="ARBA00022801"/>
    </source>
</evidence>
<dbReference type="EMBL" id="JRAI01000048">
    <property type="protein sequence ID" value="KGN85764.1"/>
    <property type="molecule type" value="Genomic_DNA"/>
</dbReference>
<keyword evidence="6 7" id="KW-0482">Metalloprotease</keyword>
<evidence type="ECO:0000313" key="9">
    <source>
        <dbReference type="EMBL" id="KGN85764.1"/>
    </source>
</evidence>
<dbReference type="PANTHER" id="PTHR43660">
    <property type="entry name" value="DIPEPTIDYL CARBOXYPEPTIDASE"/>
    <property type="match status" value="1"/>
</dbReference>
<comment type="similarity">
    <text evidence="1 7">Belongs to the peptidase M3 family.</text>
</comment>
<evidence type="ECO:0000259" key="8">
    <source>
        <dbReference type="Pfam" id="PF01432"/>
    </source>
</evidence>
<protein>
    <submittedName>
        <fullName evidence="9">Peptidase M3</fullName>
    </submittedName>
</protein>
<dbReference type="GO" id="GO:0046872">
    <property type="term" value="F:metal ion binding"/>
    <property type="evidence" value="ECO:0007669"/>
    <property type="project" value="UniProtKB-UniRule"/>
</dbReference>
<dbReference type="Proteomes" id="UP000030130">
    <property type="component" value="Unassembled WGS sequence"/>
</dbReference>
<dbReference type="RefSeq" id="WP_039418746.1">
    <property type="nucleotide sequence ID" value="NZ_JRAI01000048.1"/>
</dbReference>
<evidence type="ECO:0000256" key="2">
    <source>
        <dbReference type="ARBA" id="ARBA00022670"/>
    </source>
</evidence>
<comment type="cofactor">
    <cofactor evidence="7">
        <name>Zn(2+)</name>
        <dbReference type="ChEBI" id="CHEBI:29105"/>
    </cofactor>
    <text evidence="7">Binds 1 zinc ion.</text>
</comment>
<comment type="caution">
    <text evidence="9">The sequence shown here is derived from an EMBL/GenBank/DDBJ whole genome shotgun (WGS) entry which is preliminary data.</text>
</comment>
<dbReference type="GO" id="GO:0006508">
    <property type="term" value="P:proteolysis"/>
    <property type="evidence" value="ECO:0007669"/>
    <property type="project" value="UniProtKB-KW"/>
</dbReference>
<feature type="domain" description="Peptidase M3A/M3B catalytic" evidence="8">
    <location>
        <begin position="226"/>
        <end position="676"/>
    </location>
</feature>
<dbReference type="Gene3D" id="3.40.390.10">
    <property type="entry name" value="Collagenase (Catalytic Domain)"/>
    <property type="match status" value="1"/>
</dbReference>
<dbReference type="PANTHER" id="PTHR43660:SF1">
    <property type="entry name" value="DIPEPTIDYL CARBOXYPEPTIDASE"/>
    <property type="match status" value="1"/>
</dbReference>
<dbReference type="InterPro" id="IPR001567">
    <property type="entry name" value="Pept_M3A_M3B_dom"/>
</dbReference>
<dbReference type="GO" id="GO:0004180">
    <property type="term" value="F:carboxypeptidase activity"/>
    <property type="evidence" value="ECO:0007669"/>
    <property type="project" value="TreeGrafter"/>
</dbReference>
<dbReference type="FunFam" id="3.40.390.10:FF:000009">
    <property type="entry name" value="Oligopeptidase A"/>
    <property type="match status" value="1"/>
</dbReference>
<name>A0A099WRX9_9PORP</name>
<evidence type="ECO:0000256" key="6">
    <source>
        <dbReference type="ARBA" id="ARBA00023049"/>
    </source>
</evidence>
<dbReference type="Pfam" id="PF01432">
    <property type="entry name" value="Peptidase_M3"/>
    <property type="match status" value="1"/>
</dbReference>
<keyword evidence="2 7" id="KW-0645">Protease</keyword>
<keyword evidence="3 7" id="KW-0479">Metal-binding</keyword>
<evidence type="ECO:0000256" key="5">
    <source>
        <dbReference type="ARBA" id="ARBA00022833"/>
    </source>
</evidence>
<sequence length="678" mass="77058">MNPFLQPFDTPFGSYPFDKISIADFKEAFAYALAEKRAEADAIINSTEPPTFANTILALELCGEKLELVCGAFFNLLHADSNDELMNLSQEIMPELTRLSTDIALSEPLFGRIRTVWESDEKEKLSEEEKRLLYNCYRGFVDSGALLPTEKKDRLRTLSEEMSMASLTFGQNVLKDEKRYKLHLSDPAAVAGMPETALALASEKARREGYTYGWLFDLSAPSYFAFMKHCPDGNLRRQMYEAKMCVGFVDNEYNNEALVRRMVNGRLEEARLLGYDTFAHFALHDRMAKNPKAVQELLDKLLDAYKPKATEELEMIRQWAANKTSEADNFTIQPWDWAYFSEQYKQAHYDLDDEMMRPYFELGRVTRGIFGLANRLYGLHFSERTDVPVYHPDVKVYEVSDEDGSYIGLLYTDFFPREGKQNGAWMNNLRDQSEHQHPHIIIVMNFTPPSADKPSLLTAGEVETFLHEFGHALHGMLSKCRFSSLSGTSVARDFVELPSQIMENWLTEKEFLDTFARHYITDEPMPRELGEKLLSARNYLAASGACRQLSFGYLDMAWHGLSAPVDDKLDIKAFEEAAWSKALILPPSPPNAVMSTAFGHIFSGGYAAGYYGYKWAEVLDADAFAAFKEAGIFDREVAGRFRREILERGDTADAMELYVAFRGHEPDIAPLLKRTGLA</sequence>
<dbReference type="InterPro" id="IPR024077">
    <property type="entry name" value="Neurolysin/TOP_dom2"/>
</dbReference>
<evidence type="ECO:0000256" key="1">
    <source>
        <dbReference type="ARBA" id="ARBA00006040"/>
    </source>
</evidence>
<reference evidence="9 10" key="1">
    <citation type="submission" date="2014-08" db="EMBL/GenBank/DDBJ databases">
        <title>Porphyromonas gulae strain:COT-052_OH1451 Genome sequencing.</title>
        <authorList>
            <person name="Wallis C."/>
            <person name="Deusch O."/>
            <person name="O'Flynn C."/>
            <person name="Davis I."/>
            <person name="Jospin G."/>
            <person name="Darling A.E."/>
            <person name="Coil D.A."/>
            <person name="Alexiev A."/>
            <person name="Horsfall A."/>
            <person name="Kirkwood N."/>
            <person name="Harris S."/>
            <person name="Eisen J.A."/>
        </authorList>
    </citation>
    <scope>NUCLEOTIDE SEQUENCE [LARGE SCALE GENOMIC DNA]</scope>
    <source>
        <strain evidence="10">COT-052 OH1451</strain>
    </source>
</reference>